<dbReference type="GO" id="GO:0016702">
    <property type="term" value="F:oxidoreductase activity, acting on single donors with incorporation of molecular oxygen, incorporation of two atoms of oxygen"/>
    <property type="evidence" value="ECO:0007669"/>
    <property type="project" value="InterPro"/>
</dbReference>
<sequence>MGTMKQIMGRQCMMEAFCFDASRNKRRCIHQKQITVCMLPTFSEMKMVVLQQWPLLHLGSVKDESSNTPHVALKPLTFTITATVTIKTSHEMIHIMLQNFNSATQRGIVMQLVSTQTNPGTGEAKVSNGVVLDLLKELKIGAERSTHKVEFEIDSDFGFPGAVLMANKYDKEIFVEGFSVEGVMEIGCNSWVQPEKIHPEKRIFLSKKAYLPCQTPEGLKELRKIELMQIRGSGEGIRKRCDRVYDYDVYNDLRNAEKGEGNVRPMLGTKEFPCPTRCRTGRPFAFTDEKIESPVNGFMETYVPRDEVFEGVRKECFDMERIKGVTRNLIPFIKSCVMKGEASEQHSDIQNIYKKKRVHEMKPEVGTTTKSSLLDVVSKIQHSVEEYFKFNTPHIIHGSDYSIPDEEFVRHALAGINPLSIKRLEIFPPVSDLDGAEESALKEEHIITHLNGMSVQQAMAEKKIFILDYHDAYIPFVNGINAYEDRKAYATRTILYLTPLGTLKPIAIELSLSQGEPSKQVLTPPQDATSYWLWQIAKAHVCSNDAGVHQLVHHWLRTHACVEPFIIAGHRQLSVMHPVFKFLKPHFKHTLQINALAREALINEGGIIESDFSSGKYSTHMISAAYKDWWRFDMEALPADLIRRGLAEPDPTQPHGLRLFIEDYPYANDGLLIWFALENLVRTYVNYYYRDGIMVRSDSELQAWYSEVINVGHAYHAEASWWPTLSTPSDLTSILTTLVWTASVQHAAVNFGQYPLGGYVPMRSPHMKKLLPKEEEPEYKEFMEDPKGYLFSCFPNLFQTTKFLAVVNILSQHFLDEEYIGQRKDLSDWASDPEIIKAFYKFSIDLKRIEKEIEERNKDPNRRNRCGAGIPPYELLMPSSGPGVTCRGVPSSICI</sequence>
<keyword evidence="6 15" id="KW-0479">Metal-binding</keyword>
<dbReference type="InterPro" id="IPR020833">
    <property type="entry name" value="LipOase_Fe_BS"/>
</dbReference>
<evidence type="ECO:0000259" key="17">
    <source>
        <dbReference type="PROSITE" id="PS50095"/>
    </source>
</evidence>
<dbReference type="Proteomes" id="UP001367508">
    <property type="component" value="Unassembled WGS sequence"/>
</dbReference>
<dbReference type="GO" id="GO:0005737">
    <property type="term" value="C:cytoplasm"/>
    <property type="evidence" value="ECO:0007669"/>
    <property type="project" value="UniProtKB-SubCell"/>
</dbReference>
<evidence type="ECO:0000256" key="16">
    <source>
        <dbReference type="RuleBase" id="RU003975"/>
    </source>
</evidence>
<evidence type="ECO:0000256" key="9">
    <source>
        <dbReference type="ARBA" id="ARBA00022964"/>
    </source>
</evidence>
<dbReference type="GO" id="GO:0034440">
    <property type="term" value="P:lipid oxidation"/>
    <property type="evidence" value="ECO:0007669"/>
    <property type="project" value="InterPro"/>
</dbReference>
<evidence type="ECO:0000256" key="11">
    <source>
        <dbReference type="ARBA" id="ARBA00023004"/>
    </source>
</evidence>
<evidence type="ECO:0000256" key="10">
    <source>
        <dbReference type="ARBA" id="ARBA00023002"/>
    </source>
</evidence>
<comment type="caution">
    <text evidence="19">The sequence shown here is derived from an EMBL/GenBank/DDBJ whole genome shotgun (WGS) entry which is preliminary data.</text>
</comment>
<comment type="caution">
    <text evidence="14">Lacks conserved residue(s) required for the propagation of feature annotation.</text>
</comment>
<evidence type="ECO:0000313" key="20">
    <source>
        <dbReference type="Proteomes" id="UP001367508"/>
    </source>
</evidence>
<dbReference type="SUPFAM" id="SSF49723">
    <property type="entry name" value="Lipase/lipooxygenase domain (PLAT/LH2 domain)"/>
    <property type="match status" value="1"/>
</dbReference>
<feature type="domain" description="PLAT" evidence="17">
    <location>
        <begin position="80"/>
        <end position="206"/>
    </location>
</feature>
<dbReference type="InterPro" id="IPR036392">
    <property type="entry name" value="PLAT/LH2_dom_sf"/>
</dbReference>
<dbReference type="InterPro" id="IPR001246">
    <property type="entry name" value="LipOase_plant"/>
</dbReference>
<dbReference type="InterPro" id="IPR001024">
    <property type="entry name" value="PLAT/LH2_dom"/>
</dbReference>
<evidence type="ECO:0000256" key="4">
    <source>
        <dbReference type="ARBA" id="ARBA00022490"/>
    </source>
</evidence>
<dbReference type="Gene3D" id="1.20.245.10">
    <property type="entry name" value="Lipoxygenase-1, Domain 5"/>
    <property type="match status" value="1"/>
</dbReference>
<dbReference type="PROSITE" id="PS50095">
    <property type="entry name" value="PLAT"/>
    <property type="match status" value="1"/>
</dbReference>
<feature type="domain" description="Lipoxygenase" evidence="18">
    <location>
        <begin position="209"/>
        <end position="895"/>
    </location>
</feature>
<evidence type="ECO:0000256" key="13">
    <source>
        <dbReference type="ARBA" id="ARBA00023160"/>
    </source>
</evidence>
<dbReference type="Gene3D" id="3.10.450.60">
    <property type="match status" value="1"/>
</dbReference>
<evidence type="ECO:0000256" key="6">
    <source>
        <dbReference type="ARBA" id="ARBA00022723"/>
    </source>
</evidence>
<comment type="pathway">
    <text evidence="16">Lipid metabolism; oxylipin biosynthesis.</text>
</comment>
<dbReference type="InterPro" id="IPR036226">
    <property type="entry name" value="LipOase_C_sf"/>
</dbReference>
<keyword evidence="10 15" id="KW-0560">Oxidoreductase</keyword>
<dbReference type="PROSITE" id="PS00081">
    <property type="entry name" value="LIPOXYGENASE_2"/>
    <property type="match status" value="1"/>
</dbReference>
<keyword evidence="8" id="KW-0276">Fatty acid metabolism</keyword>
<dbReference type="Gene3D" id="2.60.60.20">
    <property type="entry name" value="PLAT/LH2 domain"/>
    <property type="match status" value="1"/>
</dbReference>
<name>A0AAN9L582_CANGL</name>
<comment type="similarity">
    <text evidence="3 15">Belongs to the lipoxygenase family.</text>
</comment>
<dbReference type="EMBL" id="JAYMYQ010000005">
    <property type="protein sequence ID" value="KAK7327879.1"/>
    <property type="molecule type" value="Genomic_DNA"/>
</dbReference>
<dbReference type="EC" id="1.13.11.-" evidence="16"/>
<dbReference type="PANTHER" id="PTHR11771">
    <property type="entry name" value="LIPOXYGENASE"/>
    <property type="match status" value="1"/>
</dbReference>
<comment type="subcellular location">
    <subcellularLocation>
        <location evidence="2">Cytoplasm</location>
    </subcellularLocation>
</comment>
<dbReference type="GO" id="GO:0031408">
    <property type="term" value="P:oxylipin biosynthetic process"/>
    <property type="evidence" value="ECO:0007669"/>
    <property type="project" value="UniProtKB-UniRule"/>
</dbReference>
<dbReference type="SUPFAM" id="SSF48484">
    <property type="entry name" value="Lipoxigenase"/>
    <property type="match status" value="1"/>
</dbReference>
<evidence type="ECO:0000256" key="5">
    <source>
        <dbReference type="ARBA" id="ARBA00022516"/>
    </source>
</evidence>
<keyword evidence="13 16" id="KW-0275">Fatty acid biosynthesis</keyword>
<reference evidence="19 20" key="1">
    <citation type="submission" date="2024-01" db="EMBL/GenBank/DDBJ databases">
        <title>The genomes of 5 underutilized Papilionoideae crops provide insights into root nodulation and disease resistanc.</title>
        <authorList>
            <person name="Jiang F."/>
        </authorList>
    </citation>
    <scope>NUCLEOTIDE SEQUENCE [LARGE SCALE GENOMIC DNA]</scope>
    <source>
        <strain evidence="19">LVBAO_FW01</strain>
        <tissue evidence="19">Leaves</tissue>
    </source>
</reference>
<comment type="function">
    <text evidence="16">Plant lipoxygenase may be involved in a number of diverse aspects of plant physiology including growth and development, pest resistance, and senescence or responses to wounding.</text>
</comment>
<evidence type="ECO:0000256" key="14">
    <source>
        <dbReference type="PROSITE-ProRule" id="PRU00152"/>
    </source>
</evidence>
<evidence type="ECO:0000256" key="7">
    <source>
        <dbReference type="ARBA" id="ARBA00022767"/>
    </source>
</evidence>
<accession>A0AAN9L582</accession>
<dbReference type="InterPro" id="IPR000907">
    <property type="entry name" value="LipOase"/>
</dbReference>
<evidence type="ECO:0000256" key="1">
    <source>
        <dbReference type="ARBA" id="ARBA00001962"/>
    </source>
</evidence>
<dbReference type="FunFam" id="1.20.245.10:FF:000002">
    <property type="entry name" value="Lipoxygenase"/>
    <property type="match status" value="1"/>
</dbReference>
<organism evidence="19 20">
    <name type="scientific">Canavalia gladiata</name>
    <name type="common">Sword bean</name>
    <name type="synonym">Dolichos gladiatus</name>
    <dbReference type="NCBI Taxonomy" id="3824"/>
    <lineage>
        <taxon>Eukaryota</taxon>
        <taxon>Viridiplantae</taxon>
        <taxon>Streptophyta</taxon>
        <taxon>Embryophyta</taxon>
        <taxon>Tracheophyta</taxon>
        <taxon>Spermatophyta</taxon>
        <taxon>Magnoliopsida</taxon>
        <taxon>eudicotyledons</taxon>
        <taxon>Gunneridae</taxon>
        <taxon>Pentapetalae</taxon>
        <taxon>rosids</taxon>
        <taxon>fabids</taxon>
        <taxon>Fabales</taxon>
        <taxon>Fabaceae</taxon>
        <taxon>Papilionoideae</taxon>
        <taxon>50 kb inversion clade</taxon>
        <taxon>NPAAA clade</taxon>
        <taxon>indigoferoid/millettioid clade</taxon>
        <taxon>Phaseoleae</taxon>
        <taxon>Canavalia</taxon>
    </lineage>
</organism>
<keyword evidence="7 16" id="KW-0925">Oxylipin biosynthesis</keyword>
<dbReference type="PRINTS" id="PR00468">
    <property type="entry name" value="PLTLPOXGNASE"/>
</dbReference>
<dbReference type="InterPro" id="IPR013819">
    <property type="entry name" value="LipOase_C"/>
</dbReference>
<evidence type="ECO:0000313" key="19">
    <source>
        <dbReference type="EMBL" id="KAK7327879.1"/>
    </source>
</evidence>
<evidence type="ECO:0000256" key="15">
    <source>
        <dbReference type="RuleBase" id="RU003974"/>
    </source>
</evidence>
<dbReference type="Pfam" id="PF00305">
    <property type="entry name" value="Lipoxygenase"/>
    <property type="match status" value="1"/>
</dbReference>
<protein>
    <recommendedName>
        <fullName evidence="16">Lipoxygenase</fullName>
        <ecNumber evidence="16">1.13.11.-</ecNumber>
    </recommendedName>
</protein>
<keyword evidence="5 16" id="KW-0444">Lipid biosynthesis</keyword>
<dbReference type="GO" id="GO:0006633">
    <property type="term" value="P:fatty acid biosynthetic process"/>
    <property type="evidence" value="ECO:0007669"/>
    <property type="project" value="UniProtKB-KW"/>
</dbReference>
<evidence type="ECO:0000256" key="3">
    <source>
        <dbReference type="ARBA" id="ARBA00009419"/>
    </source>
</evidence>
<dbReference type="PROSITE" id="PS51393">
    <property type="entry name" value="LIPOXYGENASE_3"/>
    <property type="match status" value="1"/>
</dbReference>
<evidence type="ECO:0000259" key="18">
    <source>
        <dbReference type="PROSITE" id="PS51393"/>
    </source>
</evidence>
<keyword evidence="12" id="KW-0443">Lipid metabolism</keyword>
<dbReference type="InterPro" id="IPR020834">
    <property type="entry name" value="LipOase_CS"/>
</dbReference>
<evidence type="ECO:0000256" key="12">
    <source>
        <dbReference type="ARBA" id="ARBA00023098"/>
    </source>
</evidence>
<keyword evidence="9 15" id="KW-0223">Dioxygenase</keyword>
<keyword evidence="20" id="KW-1185">Reference proteome</keyword>
<keyword evidence="11 15" id="KW-0408">Iron</keyword>
<dbReference type="AlphaFoldDB" id="A0AAN9L582"/>
<comment type="cofactor">
    <cofactor evidence="1 15">
        <name>Fe cation</name>
        <dbReference type="ChEBI" id="CHEBI:24875"/>
    </cofactor>
</comment>
<dbReference type="Gene3D" id="4.10.375.10">
    <property type="entry name" value="Lipoxygenase-1, Domain 2"/>
    <property type="match status" value="1"/>
</dbReference>
<proteinExistence type="inferred from homology"/>
<evidence type="ECO:0000256" key="2">
    <source>
        <dbReference type="ARBA" id="ARBA00004496"/>
    </source>
</evidence>
<gene>
    <name evidence="19" type="ORF">VNO77_21972</name>
</gene>
<dbReference type="GO" id="GO:0046872">
    <property type="term" value="F:metal ion binding"/>
    <property type="evidence" value="ECO:0007669"/>
    <property type="project" value="UniProtKB-UniRule"/>
</dbReference>
<dbReference type="PROSITE" id="PS00711">
    <property type="entry name" value="LIPOXYGENASE_1"/>
    <property type="match status" value="1"/>
</dbReference>
<evidence type="ECO:0000256" key="8">
    <source>
        <dbReference type="ARBA" id="ARBA00022832"/>
    </source>
</evidence>
<keyword evidence="4" id="KW-0963">Cytoplasm</keyword>
<dbReference type="SMART" id="SM00308">
    <property type="entry name" value="LH2"/>
    <property type="match status" value="1"/>
</dbReference>
<dbReference type="PRINTS" id="PR00087">
    <property type="entry name" value="LIPOXYGENASE"/>
</dbReference>